<dbReference type="Proteomes" id="UP001206925">
    <property type="component" value="Unassembled WGS sequence"/>
</dbReference>
<dbReference type="EMBL" id="JAMZMK010006604">
    <property type="protein sequence ID" value="KAI7748098.1"/>
    <property type="molecule type" value="Genomic_DNA"/>
</dbReference>
<dbReference type="AlphaFoldDB" id="A0AAD5CTS0"/>
<gene>
    <name evidence="1" type="ORF">M8C21_026108</name>
</gene>
<evidence type="ECO:0000313" key="1">
    <source>
        <dbReference type="EMBL" id="KAI7748098.1"/>
    </source>
</evidence>
<sequence length="173" mass="20016">MDSKDITIEIVSRTSLRSFDAMRCTSKEINRLTYDSNIVDIHEQRNHIISGLITQRTPSSYSTRYIKEFVPSCESKSLDLGFLSDDARIRASSDHGIIVLERPRIMYYVCKPATKQLIQLPHPKSKYKVDKLSIVVMDSKPLRYKIVRFSRPDNIVHIVVRSSTQERVNWNGD</sequence>
<accession>A0AAD5CTS0</accession>
<evidence type="ECO:0000313" key="2">
    <source>
        <dbReference type="Proteomes" id="UP001206925"/>
    </source>
</evidence>
<organism evidence="1 2">
    <name type="scientific">Ambrosia artemisiifolia</name>
    <name type="common">Common ragweed</name>
    <dbReference type="NCBI Taxonomy" id="4212"/>
    <lineage>
        <taxon>Eukaryota</taxon>
        <taxon>Viridiplantae</taxon>
        <taxon>Streptophyta</taxon>
        <taxon>Embryophyta</taxon>
        <taxon>Tracheophyta</taxon>
        <taxon>Spermatophyta</taxon>
        <taxon>Magnoliopsida</taxon>
        <taxon>eudicotyledons</taxon>
        <taxon>Gunneridae</taxon>
        <taxon>Pentapetalae</taxon>
        <taxon>asterids</taxon>
        <taxon>campanulids</taxon>
        <taxon>Asterales</taxon>
        <taxon>Asteraceae</taxon>
        <taxon>Asteroideae</taxon>
        <taxon>Heliantheae alliance</taxon>
        <taxon>Heliantheae</taxon>
        <taxon>Ambrosia</taxon>
    </lineage>
</organism>
<comment type="caution">
    <text evidence="1">The sequence shown here is derived from an EMBL/GenBank/DDBJ whole genome shotgun (WGS) entry which is preliminary data.</text>
</comment>
<proteinExistence type="predicted"/>
<dbReference type="InterPro" id="IPR055290">
    <property type="entry name" value="At3g26010-like"/>
</dbReference>
<dbReference type="PANTHER" id="PTHR35546:SF16">
    <property type="entry name" value="F-BOX ASSOCIATED UBIQUITINATION EFFECTOR FAMILY PROTEIN-RELATED"/>
    <property type="match status" value="1"/>
</dbReference>
<protein>
    <submittedName>
        <fullName evidence="1">Uncharacterized protein</fullName>
    </submittedName>
</protein>
<reference evidence="1" key="1">
    <citation type="submission" date="2022-06" db="EMBL/GenBank/DDBJ databases">
        <title>Uncovering the hologenomic basis of an extraordinary plant invasion.</title>
        <authorList>
            <person name="Bieker V.C."/>
            <person name="Martin M.D."/>
            <person name="Gilbert T."/>
            <person name="Hodgins K."/>
            <person name="Battlay P."/>
            <person name="Petersen B."/>
            <person name="Wilson J."/>
        </authorList>
    </citation>
    <scope>NUCLEOTIDE SEQUENCE</scope>
    <source>
        <strain evidence="1">AA19_3_7</strain>
        <tissue evidence="1">Leaf</tissue>
    </source>
</reference>
<name>A0AAD5CTS0_AMBAR</name>
<dbReference type="PANTHER" id="PTHR35546">
    <property type="entry name" value="F-BOX PROTEIN INTERACTION DOMAIN PROTEIN-RELATED"/>
    <property type="match status" value="1"/>
</dbReference>
<keyword evidence="2" id="KW-1185">Reference proteome</keyword>